<proteinExistence type="predicted"/>
<evidence type="ECO:0000313" key="2">
    <source>
        <dbReference type="EMBL" id="EGZ05294.1"/>
    </source>
</evidence>
<keyword evidence="3" id="KW-1185">Reference proteome</keyword>
<dbReference type="AlphaFoldDB" id="G5AGL4"/>
<dbReference type="GeneID" id="20662000"/>
<dbReference type="OMA" id="SSQECWM"/>
<dbReference type="Proteomes" id="UP000002640">
    <property type="component" value="Unassembled WGS sequence"/>
</dbReference>
<reference evidence="2 3" key="1">
    <citation type="journal article" date="2006" name="Science">
        <title>Phytophthora genome sequences uncover evolutionary origins and mechanisms of pathogenesis.</title>
        <authorList>
            <person name="Tyler B.M."/>
            <person name="Tripathy S."/>
            <person name="Zhang X."/>
            <person name="Dehal P."/>
            <person name="Jiang R.H."/>
            <person name="Aerts A."/>
            <person name="Arredondo F.D."/>
            <person name="Baxter L."/>
            <person name="Bensasson D."/>
            <person name="Beynon J.L."/>
            <person name="Chapman J."/>
            <person name="Damasceno C.M."/>
            <person name="Dorrance A.E."/>
            <person name="Dou D."/>
            <person name="Dickerman A.W."/>
            <person name="Dubchak I.L."/>
            <person name="Garbelotto M."/>
            <person name="Gijzen M."/>
            <person name="Gordon S.G."/>
            <person name="Govers F."/>
            <person name="Grunwald N.J."/>
            <person name="Huang W."/>
            <person name="Ivors K.L."/>
            <person name="Jones R.W."/>
            <person name="Kamoun S."/>
            <person name="Krampis K."/>
            <person name="Lamour K.H."/>
            <person name="Lee M.K."/>
            <person name="McDonald W.H."/>
            <person name="Medina M."/>
            <person name="Meijer H.J."/>
            <person name="Nordberg E.K."/>
            <person name="Maclean D.J."/>
            <person name="Ospina-Giraldo M.D."/>
            <person name="Morris P.F."/>
            <person name="Phuntumart V."/>
            <person name="Putnam N.H."/>
            <person name="Rash S."/>
            <person name="Rose J.K."/>
            <person name="Sakihama Y."/>
            <person name="Salamov A.A."/>
            <person name="Savidor A."/>
            <person name="Scheuring C.F."/>
            <person name="Smith B.M."/>
            <person name="Sobral B.W."/>
            <person name="Terry A."/>
            <person name="Torto-Alalibo T.A."/>
            <person name="Win J."/>
            <person name="Xu Z."/>
            <person name="Zhang H."/>
            <person name="Grigoriev I.V."/>
            <person name="Rokhsar D.S."/>
            <person name="Boore J.L."/>
        </authorList>
    </citation>
    <scope>NUCLEOTIDE SEQUENCE [LARGE SCALE GENOMIC DNA]</scope>
    <source>
        <strain evidence="2 3">P6497</strain>
    </source>
</reference>
<organism evidence="2 3">
    <name type="scientific">Phytophthora sojae (strain P6497)</name>
    <name type="common">Soybean stem and root rot agent</name>
    <name type="synonym">Phytophthora megasperma f. sp. glycines</name>
    <dbReference type="NCBI Taxonomy" id="1094619"/>
    <lineage>
        <taxon>Eukaryota</taxon>
        <taxon>Sar</taxon>
        <taxon>Stramenopiles</taxon>
        <taxon>Oomycota</taxon>
        <taxon>Peronosporomycetes</taxon>
        <taxon>Peronosporales</taxon>
        <taxon>Peronosporaceae</taxon>
        <taxon>Phytophthora</taxon>
    </lineage>
</organism>
<protein>
    <submittedName>
        <fullName evidence="2">Uncharacterized protein</fullName>
    </submittedName>
</protein>
<dbReference type="RefSeq" id="XP_009539215.1">
    <property type="nucleotide sequence ID" value="XM_009540920.1"/>
</dbReference>
<gene>
    <name evidence="2" type="ORF">PHYSODRAFT_534407</name>
</gene>
<evidence type="ECO:0000313" key="3">
    <source>
        <dbReference type="Proteomes" id="UP000002640"/>
    </source>
</evidence>
<feature type="compositionally biased region" description="Polar residues" evidence="1">
    <location>
        <begin position="30"/>
        <end position="41"/>
    </location>
</feature>
<dbReference type="EMBL" id="JH159167">
    <property type="protein sequence ID" value="EGZ05294.1"/>
    <property type="molecule type" value="Genomic_DNA"/>
</dbReference>
<dbReference type="InParanoid" id="G5AGL4"/>
<dbReference type="KEGG" id="psoj:PHYSODRAFT_534407"/>
<name>G5AGL4_PHYSP</name>
<feature type="region of interest" description="Disordered" evidence="1">
    <location>
        <begin position="1"/>
        <end position="135"/>
    </location>
</feature>
<accession>G5AGL4</accession>
<evidence type="ECO:0000256" key="1">
    <source>
        <dbReference type="SAM" id="MobiDB-lite"/>
    </source>
</evidence>
<feature type="compositionally biased region" description="Basic residues" evidence="1">
    <location>
        <begin position="112"/>
        <end position="127"/>
    </location>
</feature>
<sequence>MVRVPGSLSDSGFHRESLQEYAQAEFGQGNEASTEIGSASTPLKHDRSADRQSLGRSSTDGTEEGPATDLEEKPQPPPQIPSGTPAGHDANRGLPDESPPAQAGTQPPSARSTKKKPARSKSSRKKMKAPDSDADDRADLTLTVAEDQLAVTYYKKELHAFLLQDDVMKLLRPSSSAILRDRCHSRPLDRTSWMPFRRCYGSSRKLVSSQECWMRKACSI</sequence>